<feature type="region of interest" description="Disordered" evidence="5">
    <location>
        <begin position="480"/>
        <end position="512"/>
    </location>
</feature>
<dbReference type="InterPro" id="IPR041232">
    <property type="entry name" value="NPL"/>
</dbReference>
<dbReference type="EMBL" id="KQ995302">
    <property type="protein sequence ID" value="KZV47352.1"/>
    <property type="molecule type" value="Genomic_DNA"/>
</dbReference>
<feature type="region of interest" description="Disordered" evidence="5">
    <location>
        <begin position="173"/>
        <end position="211"/>
    </location>
</feature>
<evidence type="ECO:0000256" key="5">
    <source>
        <dbReference type="SAM" id="MobiDB-lite"/>
    </source>
</evidence>
<feature type="region of interest" description="Disordered" evidence="5">
    <location>
        <begin position="250"/>
        <end position="278"/>
    </location>
</feature>
<dbReference type="GO" id="GO:0003755">
    <property type="term" value="F:peptidyl-prolyl cis-trans isomerase activity"/>
    <property type="evidence" value="ECO:0007669"/>
    <property type="project" value="UniProtKB-KW"/>
</dbReference>
<dbReference type="Gene3D" id="2.60.120.340">
    <property type="entry name" value="Nucleoplasmin core domain"/>
    <property type="match status" value="1"/>
</dbReference>
<protein>
    <recommendedName>
        <fullName evidence="2">peptidylprolyl isomerase</fullName>
        <ecNumber evidence="2">5.2.1.8</ecNumber>
    </recommendedName>
</protein>
<reference evidence="7 8" key="1">
    <citation type="journal article" date="2015" name="Proc. Natl. Acad. Sci. U.S.A.">
        <title>The resurrection genome of Boea hygrometrica: A blueprint for survival of dehydration.</title>
        <authorList>
            <person name="Xiao L."/>
            <person name="Yang G."/>
            <person name="Zhang L."/>
            <person name="Yang X."/>
            <person name="Zhao S."/>
            <person name="Ji Z."/>
            <person name="Zhou Q."/>
            <person name="Hu M."/>
            <person name="Wang Y."/>
            <person name="Chen M."/>
            <person name="Xu Y."/>
            <person name="Jin H."/>
            <person name="Xiao X."/>
            <person name="Hu G."/>
            <person name="Bao F."/>
            <person name="Hu Y."/>
            <person name="Wan P."/>
            <person name="Li L."/>
            <person name="Deng X."/>
            <person name="Kuang T."/>
            <person name="Xiang C."/>
            <person name="Zhu J.K."/>
            <person name="Oliver M.J."/>
            <person name="He Y."/>
        </authorList>
    </citation>
    <scope>NUCLEOTIDE SEQUENCE [LARGE SCALE GENOMIC DNA]</scope>
    <source>
        <strain evidence="8">cv. XS01</strain>
    </source>
</reference>
<dbReference type="SUPFAM" id="SSF54534">
    <property type="entry name" value="FKBP-like"/>
    <property type="match status" value="1"/>
</dbReference>
<proteinExistence type="predicted"/>
<keyword evidence="3" id="KW-0697">Rotamase</keyword>
<dbReference type="OrthoDB" id="1902587at2759"/>
<evidence type="ECO:0000256" key="2">
    <source>
        <dbReference type="ARBA" id="ARBA00013194"/>
    </source>
</evidence>
<feature type="compositionally biased region" description="Basic residues" evidence="5">
    <location>
        <begin position="492"/>
        <end position="503"/>
    </location>
</feature>
<feature type="region of interest" description="Disordered" evidence="5">
    <location>
        <begin position="294"/>
        <end position="314"/>
    </location>
</feature>
<keyword evidence="4" id="KW-0413">Isomerase</keyword>
<accession>A0A2Z7CJV0</accession>
<dbReference type="InterPro" id="IPR046357">
    <property type="entry name" value="PPIase_dom_sf"/>
</dbReference>
<evidence type="ECO:0000313" key="7">
    <source>
        <dbReference type="EMBL" id="KZV47352.1"/>
    </source>
</evidence>
<sequence>MCFHGFVHVNFLRKGNIFNCCVLGIEAKPGKPFTHYCEKSKGRLRISQATLGIGSTGDVTEKAFVQCSVGNQRPVLLCALLPNITESCHLELEFEEADDVTFSVIGPRSVYLTGYYLQKYHRNHQSDTESYGVDIENTQTEGCSFCSDDDKYDDSFIDDVELQVSPLAPGLSFKVDDTAHEKDTPNDRKRRGKQLRKRDQIQSDGGKHKTEDACGYLLSVPKSRRCLETILSNDTENIAQVLVELGQKAEDSGNCGSKPTEKVDPDLSDKPEREATMGSDDKGWVKVEKNEGPKTVQTPEKNLDNYKTNLDDDKVDGSKEATMINLRLPMSNEKECSQLLDSQKCAIFLLYALSCFLNYSYVHLTGYLYNCCLSGARDQYKAKTEKEKTFLQEEKKREFEIGNDQTVLGIKRVQEVESSINLIKGMNNFSQESKERTEELLKETSAGEIDGKCDNTPKDNESNMLCDGSTAKILLASNGEHQEQAADNQPKKNIKKKGKKKAQGKGNNDMDTMKMKSTQETMVMKYEDPQTEKVEQVKRTALSNGLIIEELAQGPPDGKIAAVGKKIKLFYTAMLKESGKVFDSNMGGTACSCRLGRLATASMLIVFLLLAKCEKMFVDLLIIAIYLCLGDEEFIDGWNIGIEGSYTCDEGLEVKEWEKRCHQTHGLCTTSIWSMSDDSPKVIYCLLLDSVH</sequence>
<evidence type="ECO:0000256" key="4">
    <source>
        <dbReference type="ARBA" id="ARBA00023235"/>
    </source>
</evidence>
<keyword evidence="8" id="KW-1185">Reference proteome</keyword>
<feature type="compositionally biased region" description="Basic and acidic residues" evidence="5">
    <location>
        <begin position="197"/>
        <end position="211"/>
    </location>
</feature>
<feature type="compositionally biased region" description="Basic and acidic residues" evidence="5">
    <location>
        <begin position="174"/>
        <end position="187"/>
    </location>
</feature>
<dbReference type="Gene3D" id="3.10.50.40">
    <property type="match status" value="1"/>
</dbReference>
<dbReference type="EC" id="5.2.1.8" evidence="2"/>
<dbReference type="Pfam" id="PF17800">
    <property type="entry name" value="NPL"/>
    <property type="match status" value="1"/>
</dbReference>
<dbReference type="PANTHER" id="PTHR43811">
    <property type="entry name" value="FKBP-TYPE PEPTIDYL-PROLYL CIS-TRANS ISOMERASE FKPA"/>
    <property type="match status" value="1"/>
</dbReference>
<dbReference type="AlphaFoldDB" id="A0A2Z7CJV0"/>
<evidence type="ECO:0000256" key="1">
    <source>
        <dbReference type="ARBA" id="ARBA00000971"/>
    </source>
</evidence>
<feature type="compositionally biased region" description="Basic and acidic residues" evidence="5">
    <location>
        <begin position="301"/>
        <end position="314"/>
    </location>
</feature>
<dbReference type="PANTHER" id="PTHR43811:SF48">
    <property type="entry name" value="PEPTIDYL-PROLYL CIS-TRANS ISOMERASE FKBP43"/>
    <property type="match status" value="1"/>
</dbReference>
<feature type="compositionally biased region" description="Basic and acidic residues" evidence="5">
    <location>
        <begin position="259"/>
        <end position="278"/>
    </location>
</feature>
<organism evidence="7 8">
    <name type="scientific">Dorcoceras hygrometricum</name>
    <dbReference type="NCBI Taxonomy" id="472368"/>
    <lineage>
        <taxon>Eukaryota</taxon>
        <taxon>Viridiplantae</taxon>
        <taxon>Streptophyta</taxon>
        <taxon>Embryophyta</taxon>
        <taxon>Tracheophyta</taxon>
        <taxon>Spermatophyta</taxon>
        <taxon>Magnoliopsida</taxon>
        <taxon>eudicotyledons</taxon>
        <taxon>Gunneridae</taxon>
        <taxon>Pentapetalae</taxon>
        <taxon>asterids</taxon>
        <taxon>lamiids</taxon>
        <taxon>Lamiales</taxon>
        <taxon>Gesneriaceae</taxon>
        <taxon>Didymocarpoideae</taxon>
        <taxon>Trichosporeae</taxon>
        <taxon>Loxocarpinae</taxon>
        <taxon>Dorcoceras</taxon>
    </lineage>
</organism>
<dbReference type="Proteomes" id="UP000250235">
    <property type="component" value="Unassembled WGS sequence"/>
</dbReference>
<feature type="domain" description="Nucleoplasmin-like" evidence="6">
    <location>
        <begin position="24"/>
        <end position="116"/>
    </location>
</feature>
<gene>
    <name evidence="7" type="ORF">F511_30172</name>
</gene>
<evidence type="ECO:0000259" key="6">
    <source>
        <dbReference type="Pfam" id="PF17800"/>
    </source>
</evidence>
<evidence type="ECO:0000256" key="3">
    <source>
        <dbReference type="ARBA" id="ARBA00023110"/>
    </source>
</evidence>
<comment type="catalytic activity">
    <reaction evidence="1">
        <text>[protein]-peptidylproline (omega=180) = [protein]-peptidylproline (omega=0)</text>
        <dbReference type="Rhea" id="RHEA:16237"/>
        <dbReference type="Rhea" id="RHEA-COMP:10747"/>
        <dbReference type="Rhea" id="RHEA-COMP:10748"/>
        <dbReference type="ChEBI" id="CHEBI:83833"/>
        <dbReference type="ChEBI" id="CHEBI:83834"/>
        <dbReference type="EC" id="5.2.1.8"/>
    </reaction>
</comment>
<name>A0A2Z7CJV0_9LAMI</name>
<evidence type="ECO:0000313" key="8">
    <source>
        <dbReference type="Proteomes" id="UP000250235"/>
    </source>
</evidence>